<reference evidence="1 2" key="1">
    <citation type="submission" date="2021-11" db="EMBL/GenBank/DDBJ databases">
        <title>Genome sequence.</title>
        <authorList>
            <person name="Sun Q."/>
        </authorList>
    </citation>
    <scope>NUCLEOTIDE SEQUENCE [LARGE SCALE GENOMIC DNA]</scope>
    <source>
        <strain evidence="1 2">KCTC 12005</strain>
    </source>
</reference>
<protein>
    <recommendedName>
        <fullName evidence="3">Barstar (barnase inhibitor) domain-containing protein</fullName>
    </recommendedName>
</protein>
<comment type="caution">
    <text evidence="1">The sequence shown here is derived from an EMBL/GenBank/DDBJ whole genome shotgun (WGS) entry which is preliminary data.</text>
</comment>
<proteinExistence type="predicted"/>
<gene>
    <name evidence="1" type="ORF">LPW39_09450</name>
</gene>
<dbReference type="EMBL" id="JAJNCT010000009">
    <property type="protein sequence ID" value="MCD2165358.1"/>
    <property type="molecule type" value="Genomic_DNA"/>
</dbReference>
<dbReference type="AlphaFoldDB" id="A0AAW4XWE8"/>
<evidence type="ECO:0008006" key="3">
    <source>
        <dbReference type="Google" id="ProtNLM"/>
    </source>
</evidence>
<dbReference type="RefSeq" id="WP_230773936.1">
    <property type="nucleotide sequence ID" value="NZ_JAJNCT010000009.1"/>
</dbReference>
<evidence type="ECO:0000313" key="2">
    <source>
        <dbReference type="Proteomes" id="UP001199260"/>
    </source>
</evidence>
<keyword evidence="2" id="KW-1185">Reference proteome</keyword>
<organism evidence="1 2">
    <name type="scientific">Comamonas koreensis</name>
    <dbReference type="NCBI Taxonomy" id="160825"/>
    <lineage>
        <taxon>Bacteria</taxon>
        <taxon>Pseudomonadati</taxon>
        <taxon>Pseudomonadota</taxon>
        <taxon>Betaproteobacteria</taxon>
        <taxon>Burkholderiales</taxon>
        <taxon>Comamonadaceae</taxon>
        <taxon>Comamonas</taxon>
    </lineage>
</organism>
<accession>A0AAW4XWE8</accession>
<name>A0AAW4XWE8_9BURK</name>
<evidence type="ECO:0000313" key="1">
    <source>
        <dbReference type="EMBL" id="MCD2165358.1"/>
    </source>
</evidence>
<dbReference type="Proteomes" id="UP001199260">
    <property type="component" value="Unassembled WGS sequence"/>
</dbReference>
<sequence length="131" mass="15011">MNSFNYDKIINEIDVFCAEISRLKSDGLFVIEFPMQFSSKNEIFEFVKAEFPLDPLIKGGKSWDALADSIGGGLEKFRANGVVVVMKYDTNNRCQSTSSMIEFIDILFQIRNEQIPDDMKIYLYLPNGFVE</sequence>